<evidence type="ECO:0000256" key="2">
    <source>
        <dbReference type="ARBA" id="ARBA00023002"/>
    </source>
</evidence>
<protein>
    <submittedName>
        <fullName evidence="4">SDR family oxidoreductase</fullName>
    </submittedName>
</protein>
<proteinExistence type="inferred from homology"/>
<comment type="similarity">
    <text evidence="1 3">Belongs to the short-chain dehydrogenases/reductases (SDR) family.</text>
</comment>
<accession>A0A7Y8CC49</accession>
<dbReference type="AlphaFoldDB" id="A0A7Y8CC49"/>
<dbReference type="PROSITE" id="PS00061">
    <property type="entry name" value="ADH_SHORT"/>
    <property type="match status" value="1"/>
</dbReference>
<dbReference type="InterPro" id="IPR002347">
    <property type="entry name" value="SDR_fam"/>
</dbReference>
<dbReference type="Gene3D" id="3.40.50.720">
    <property type="entry name" value="NAD(P)-binding Rossmann-like Domain"/>
    <property type="match status" value="1"/>
</dbReference>
<dbReference type="Pfam" id="PF00106">
    <property type="entry name" value="adh_short"/>
    <property type="match status" value="1"/>
</dbReference>
<keyword evidence="2" id="KW-0560">Oxidoreductase</keyword>
<dbReference type="Proteomes" id="UP000517547">
    <property type="component" value="Unassembled WGS sequence"/>
</dbReference>
<dbReference type="PANTHER" id="PTHR43391">
    <property type="entry name" value="RETINOL DEHYDROGENASE-RELATED"/>
    <property type="match status" value="1"/>
</dbReference>
<name>A0A7Y8CC49_9PSED</name>
<dbReference type="EMBL" id="JACAQE010000002">
    <property type="protein sequence ID" value="NWC13303.1"/>
    <property type="molecule type" value="Genomic_DNA"/>
</dbReference>
<dbReference type="InterPro" id="IPR020904">
    <property type="entry name" value="Sc_DH/Rdtase_CS"/>
</dbReference>
<dbReference type="PANTHER" id="PTHR43391:SF91">
    <property type="entry name" value="OS04G0390700 PROTEIN"/>
    <property type="match status" value="1"/>
</dbReference>
<gene>
    <name evidence="4" type="ORF">HX845_06625</name>
</gene>
<evidence type="ECO:0000313" key="4">
    <source>
        <dbReference type="EMBL" id="NWC13303.1"/>
    </source>
</evidence>
<evidence type="ECO:0000256" key="1">
    <source>
        <dbReference type="ARBA" id="ARBA00006484"/>
    </source>
</evidence>
<dbReference type="GO" id="GO:0016491">
    <property type="term" value="F:oxidoreductase activity"/>
    <property type="evidence" value="ECO:0007669"/>
    <property type="project" value="UniProtKB-KW"/>
</dbReference>
<dbReference type="PRINTS" id="PR00080">
    <property type="entry name" value="SDRFAMILY"/>
</dbReference>
<dbReference type="SUPFAM" id="SSF51735">
    <property type="entry name" value="NAD(P)-binding Rossmann-fold domains"/>
    <property type="match status" value="1"/>
</dbReference>
<dbReference type="NCBIfam" id="NF006119">
    <property type="entry name" value="PRK08264.1-5"/>
    <property type="match status" value="1"/>
</dbReference>
<dbReference type="InterPro" id="IPR036291">
    <property type="entry name" value="NAD(P)-bd_dom_sf"/>
</dbReference>
<dbReference type="GO" id="GO:0005829">
    <property type="term" value="C:cytosol"/>
    <property type="evidence" value="ECO:0007669"/>
    <property type="project" value="TreeGrafter"/>
</dbReference>
<dbReference type="PRINTS" id="PR00081">
    <property type="entry name" value="GDHRDH"/>
</dbReference>
<evidence type="ECO:0000313" key="5">
    <source>
        <dbReference type="Proteomes" id="UP000517547"/>
    </source>
</evidence>
<organism evidence="4 5">
    <name type="scientific">Pseudomonas gingeri</name>
    <dbReference type="NCBI Taxonomy" id="117681"/>
    <lineage>
        <taxon>Bacteria</taxon>
        <taxon>Pseudomonadati</taxon>
        <taxon>Pseudomonadota</taxon>
        <taxon>Gammaproteobacteria</taxon>
        <taxon>Pseudomonadales</taxon>
        <taxon>Pseudomonadaceae</taxon>
        <taxon>Pseudomonas</taxon>
    </lineage>
</organism>
<comment type="caution">
    <text evidence="4">The sequence shown here is derived from an EMBL/GenBank/DDBJ whole genome shotgun (WGS) entry which is preliminary data.</text>
</comment>
<reference evidence="4 5" key="1">
    <citation type="submission" date="2020-04" db="EMBL/GenBank/DDBJ databases">
        <title>Molecular characterization of pseudomonads from Agaricus bisporus reveal novel blotch 2 pathogens in Western Europe.</title>
        <authorList>
            <person name="Taparia T."/>
            <person name="Krijger M."/>
            <person name="Haynes E."/>
            <person name="Elpinstone J.G."/>
            <person name="Noble R."/>
            <person name="Van Der Wolf J."/>
        </authorList>
    </citation>
    <scope>NUCLEOTIDE SEQUENCE [LARGE SCALE GENOMIC DNA]</scope>
    <source>
        <strain evidence="4 5">IPO3738</strain>
    </source>
</reference>
<dbReference type="RefSeq" id="WP_017128628.1">
    <property type="nucleotide sequence ID" value="NZ_JACAQE010000002.1"/>
</dbReference>
<sequence>MNIAGSVVFVTGASRGLGLAFAKVALAQGASKVYAGVRNVEGFNVPGIVPVQIDVTDEASVLAAAERCQDTTILINNAGIATLQDGALGANMIELSRHLMDTNTFGIVRTAQAFAPILSSNGGGAMINVLSDVTWVSPPMLAAYAASKSAAWSVTNALRLELSVQNTQVVAVHVGFVDTDLTKGFDVPKTDPQVVAQVVFDGLNNGSLEVLVDAGTRFIKSTLSQADAAYFNPPQSA</sequence>
<evidence type="ECO:0000256" key="3">
    <source>
        <dbReference type="RuleBase" id="RU000363"/>
    </source>
</evidence>